<dbReference type="InterPro" id="IPR039314">
    <property type="entry name" value="CP12-like"/>
</dbReference>
<accession>A0A8J5SQX8</accession>
<dbReference type="SMART" id="SM01093">
    <property type="entry name" value="CP12"/>
    <property type="match status" value="1"/>
</dbReference>
<keyword evidence="1" id="KW-1015">Disulfide bond</keyword>
<evidence type="ECO:0000256" key="2">
    <source>
        <dbReference type="SAM" id="MobiDB-lite"/>
    </source>
</evidence>
<protein>
    <recommendedName>
        <fullName evidence="3">CP12 domain-containing protein</fullName>
    </recommendedName>
</protein>
<organism evidence="4 5">
    <name type="scientific">Zizania palustris</name>
    <name type="common">Northern wild rice</name>
    <dbReference type="NCBI Taxonomy" id="103762"/>
    <lineage>
        <taxon>Eukaryota</taxon>
        <taxon>Viridiplantae</taxon>
        <taxon>Streptophyta</taxon>
        <taxon>Embryophyta</taxon>
        <taxon>Tracheophyta</taxon>
        <taxon>Spermatophyta</taxon>
        <taxon>Magnoliopsida</taxon>
        <taxon>Liliopsida</taxon>
        <taxon>Poales</taxon>
        <taxon>Poaceae</taxon>
        <taxon>BOP clade</taxon>
        <taxon>Oryzoideae</taxon>
        <taxon>Oryzeae</taxon>
        <taxon>Zizaniinae</taxon>
        <taxon>Zizania</taxon>
    </lineage>
</organism>
<keyword evidence="5" id="KW-1185">Reference proteome</keyword>
<feature type="domain" description="CP12" evidence="3">
    <location>
        <begin position="25"/>
        <end position="94"/>
    </location>
</feature>
<dbReference type="EMBL" id="JAAALK010000282">
    <property type="protein sequence ID" value="KAG8080471.1"/>
    <property type="molecule type" value="Genomic_DNA"/>
</dbReference>
<evidence type="ECO:0000313" key="5">
    <source>
        <dbReference type="Proteomes" id="UP000729402"/>
    </source>
</evidence>
<name>A0A8J5SQX8_ZIZPA</name>
<dbReference type="InterPro" id="IPR003823">
    <property type="entry name" value="CP12_dom"/>
</dbReference>
<proteinExistence type="predicted"/>
<dbReference type="Proteomes" id="UP000729402">
    <property type="component" value="Unassembled WGS sequence"/>
</dbReference>
<evidence type="ECO:0000256" key="1">
    <source>
        <dbReference type="PIRSR" id="PIRSR639314-50"/>
    </source>
</evidence>
<gene>
    <name evidence="4" type="ORF">GUJ93_ZPchr0007g5734</name>
</gene>
<dbReference type="AlphaFoldDB" id="A0A8J5SQX8"/>
<dbReference type="Pfam" id="PF02672">
    <property type="entry name" value="CP12"/>
    <property type="match status" value="1"/>
</dbReference>
<comment type="caution">
    <text evidence="4">The sequence shown here is derived from an EMBL/GenBank/DDBJ whole genome shotgun (WGS) entry which is preliminary data.</text>
</comment>
<dbReference type="GO" id="GO:0009507">
    <property type="term" value="C:chloroplast"/>
    <property type="evidence" value="ECO:0007669"/>
    <property type="project" value="TreeGrafter"/>
</dbReference>
<feature type="disulfide bond" evidence="1">
    <location>
        <begin position="40"/>
        <end position="49"/>
    </location>
</feature>
<dbReference type="PANTHER" id="PTHR33921:SF26">
    <property type="entry name" value="PUTATIVE, EXPRESSED-RELATED"/>
    <property type="match status" value="1"/>
</dbReference>
<evidence type="ECO:0000313" key="4">
    <source>
        <dbReference type="EMBL" id="KAG8080471.1"/>
    </source>
</evidence>
<feature type="compositionally biased region" description="Basic and acidic residues" evidence="2">
    <location>
        <begin position="71"/>
        <end position="94"/>
    </location>
</feature>
<reference evidence="4" key="2">
    <citation type="submission" date="2021-02" db="EMBL/GenBank/DDBJ databases">
        <authorList>
            <person name="Kimball J.A."/>
            <person name="Haas M.W."/>
            <person name="Macchietto M."/>
            <person name="Kono T."/>
            <person name="Duquette J."/>
            <person name="Shao M."/>
        </authorList>
    </citation>
    <scope>NUCLEOTIDE SEQUENCE</scope>
    <source>
        <tissue evidence="4">Fresh leaf tissue</tissue>
    </source>
</reference>
<dbReference type="PANTHER" id="PTHR33921">
    <property type="entry name" value="CALVIN CYCLE PROTEIN CP12-2, CHLOROPLASTIC"/>
    <property type="match status" value="1"/>
</dbReference>
<dbReference type="OrthoDB" id="4362at2759"/>
<reference evidence="4" key="1">
    <citation type="journal article" date="2021" name="bioRxiv">
        <title>Whole Genome Assembly and Annotation of Northern Wild Rice, Zizania palustris L., Supports a Whole Genome Duplication in the Zizania Genus.</title>
        <authorList>
            <person name="Haas M."/>
            <person name="Kono T."/>
            <person name="Macchietto M."/>
            <person name="Millas R."/>
            <person name="McGilp L."/>
            <person name="Shao M."/>
            <person name="Duquette J."/>
            <person name="Hirsch C.N."/>
            <person name="Kimball J."/>
        </authorList>
    </citation>
    <scope>NUCLEOTIDE SEQUENCE</scope>
    <source>
        <tissue evidence="4">Fresh leaf tissue</tissue>
    </source>
</reference>
<sequence length="94" mass="10663">MLRERGGHSRAWWPWRPCASTPPELAQKVLESIKQTEETCAGDPVGGECATSWDKVEELIVAASHVRGRKKDSDPLEEYCKDNPETNECRTYED</sequence>
<evidence type="ECO:0000259" key="3">
    <source>
        <dbReference type="SMART" id="SM01093"/>
    </source>
</evidence>
<feature type="region of interest" description="Disordered" evidence="2">
    <location>
        <begin position="69"/>
        <end position="94"/>
    </location>
</feature>
<dbReference type="GO" id="GO:0080153">
    <property type="term" value="P:negative regulation of reductive pentose-phosphate cycle"/>
    <property type="evidence" value="ECO:0007669"/>
    <property type="project" value="TreeGrafter"/>
</dbReference>
<feature type="disulfide bond" evidence="1">
    <location>
        <begin position="80"/>
        <end position="89"/>
    </location>
</feature>